<gene>
    <name evidence="1" type="ORF">SAMEA3499901_02365</name>
</gene>
<dbReference type="RefSeq" id="WP_064174991.1">
    <property type="nucleotide sequence ID" value="NZ_CP062986.1"/>
</dbReference>
<comment type="caution">
    <text evidence="1">The sequence shown here is derived from an EMBL/GenBank/DDBJ whole genome shotgun (WGS) entry which is preliminary data.</text>
</comment>
<protein>
    <recommendedName>
        <fullName evidence="3">Phage head morphogenesis domain-containing protein</fullName>
    </recommendedName>
</protein>
<evidence type="ECO:0000313" key="1">
    <source>
        <dbReference type="EMBL" id="SXN31344.1"/>
    </source>
</evidence>
<accession>A0A658ZQS6</accession>
<dbReference type="EMBL" id="UKGE01000008">
    <property type="protein sequence ID" value="SXN31344.1"/>
    <property type="molecule type" value="Genomic_DNA"/>
</dbReference>
<dbReference type="Proteomes" id="UP000259975">
    <property type="component" value="Unassembled WGS sequence"/>
</dbReference>
<reference evidence="1 2" key="1">
    <citation type="submission" date="2018-08" db="EMBL/GenBank/DDBJ databases">
        <authorList>
            <consortium name="Pathogen Informatics"/>
        </authorList>
    </citation>
    <scope>NUCLEOTIDE SEQUENCE [LARGE SCALE GENOMIC DNA]</scope>
    <source>
        <strain evidence="1 2">EuSCAPE_AT029</strain>
    </source>
</reference>
<organism evidence="1 2">
    <name type="scientific">Klebsiella pneumoniae</name>
    <dbReference type="NCBI Taxonomy" id="573"/>
    <lineage>
        <taxon>Bacteria</taxon>
        <taxon>Pseudomonadati</taxon>
        <taxon>Pseudomonadota</taxon>
        <taxon>Gammaproteobacteria</taxon>
        <taxon>Enterobacterales</taxon>
        <taxon>Enterobacteriaceae</taxon>
        <taxon>Klebsiella/Raoultella group</taxon>
        <taxon>Klebsiella</taxon>
        <taxon>Klebsiella pneumoniae complex</taxon>
    </lineage>
</organism>
<dbReference type="AlphaFoldDB" id="A0A658ZQS6"/>
<name>A0A658ZQS6_KLEPN</name>
<evidence type="ECO:0000313" key="2">
    <source>
        <dbReference type="Proteomes" id="UP000259975"/>
    </source>
</evidence>
<sequence>MKTFTRTVREAVKFFLRNGYTSRQELEQWQAIIRQAAESETDDDYMSMVSDRLRKTYDLQVSKAGALERHKGLSRFTLNYMEPKLRSELDRRILASADLIKLNRTAAINKTVQRFSGWATSIPVQDYVGGGLSPSSRSGVNYNCDHIQKSAQQVDYEARRVMIDQSHKLIANIDNIIATSNNAIAAEWHSHWRQPGYDYREDHKERDKLVYLIRGNWAQKNGYVKAGPAGYLDEITQPGEEVFCRCYVTYLYNLRSIPEDMLTQKGRKFLESMKAA</sequence>
<evidence type="ECO:0008006" key="3">
    <source>
        <dbReference type="Google" id="ProtNLM"/>
    </source>
</evidence>
<proteinExistence type="predicted"/>